<dbReference type="Proteomes" id="UP000025227">
    <property type="component" value="Unplaced"/>
</dbReference>
<proteinExistence type="predicted"/>
<dbReference type="OrthoDB" id="5876058at2759"/>
<reference evidence="3" key="1">
    <citation type="submission" date="2020-12" db="UniProtKB">
        <authorList>
            <consortium name="WormBaseParasite"/>
        </authorList>
    </citation>
    <scope>IDENTIFICATION</scope>
    <source>
        <strain evidence="3">MHco3</strain>
    </source>
</reference>
<evidence type="ECO:0000256" key="1">
    <source>
        <dbReference type="SAM" id="MobiDB-lite"/>
    </source>
</evidence>
<feature type="region of interest" description="Disordered" evidence="1">
    <location>
        <begin position="440"/>
        <end position="464"/>
    </location>
</feature>
<dbReference type="OMA" id="EYIARCW"/>
<accession>A0A7I4YKE5</accession>
<evidence type="ECO:0000313" key="2">
    <source>
        <dbReference type="Proteomes" id="UP000025227"/>
    </source>
</evidence>
<organism evidence="2 3">
    <name type="scientific">Haemonchus contortus</name>
    <name type="common">Barber pole worm</name>
    <dbReference type="NCBI Taxonomy" id="6289"/>
    <lineage>
        <taxon>Eukaryota</taxon>
        <taxon>Metazoa</taxon>
        <taxon>Ecdysozoa</taxon>
        <taxon>Nematoda</taxon>
        <taxon>Chromadorea</taxon>
        <taxon>Rhabditida</taxon>
        <taxon>Rhabditina</taxon>
        <taxon>Rhabditomorpha</taxon>
        <taxon>Strongyloidea</taxon>
        <taxon>Trichostrongylidae</taxon>
        <taxon>Haemonchus</taxon>
    </lineage>
</organism>
<dbReference type="WBParaSite" id="HCON_00107840-00001">
    <property type="protein sequence ID" value="HCON_00107840-00001"/>
    <property type="gene ID" value="HCON_00107840"/>
</dbReference>
<protein>
    <submittedName>
        <fullName evidence="3">Protein Y57G11C.32</fullName>
    </submittedName>
</protein>
<name>A0A7I4YKE5_HAECO</name>
<dbReference type="AlphaFoldDB" id="A0A7I4YKE5"/>
<feature type="compositionally biased region" description="Polar residues" evidence="1">
    <location>
        <begin position="440"/>
        <end position="460"/>
    </location>
</feature>
<evidence type="ECO:0000313" key="3">
    <source>
        <dbReference type="WBParaSite" id="HCON_00107840-00001"/>
    </source>
</evidence>
<sequence length="772" mass="87541">MATGLVSPSELRRIISATDEPSNVTEVINLGRLLAAFYLDYPLFVPQPGSAYPSLFLWCQLSEQNLPAGSLPLSREQLGQKLPAEYGPRAPAVLLTYCGLVLEAILYCDHFSDPRSTLLLRIFADKQYGLSLCSTYYEELWTTQLTNRLESLVEEQVTSEHSVLFCRRYVQSVLELDIFSNASDLSLLQAFIISQIEVLFAQLPLRVQDTSILPRPPVYCAPSVRGDSLELKTFFRIHLYLQTLLISLQKTNRMGIEINRIHSVLSEENNNSKPAQSILMRALVVVLRTIYRDQFSLAVAENRSDVPSIASKYNALIADTDKETSQLKSWMALATEKDREHVCRFLNFIGERFPEKTDLPPLTDLSRSIWKTAMFHKEGYRESKQDWLSSVLTTRYEVPPATYELMRFVATDWTTPMALDASLIPVLLKLHPDDICSSSPSVPNRLCQSARTPSQQTTQESADRVFSPRTDVVALYAERARTLLRNDSQRTLVTNEKKIRALQERLRKNLKVQRQLEEHVNGERSFLESISSSSFRSKTEKLRPVLSERISRSPGTSFSGLKEGTRAIERSLRLLDNTLKKVKIPSDGPRPEANSSVTDFQETEEFFEEALPTAKEDYSADEDLDDLQLNYDEAAASGNPVPEISKLDLSLLSPHVDIRTHTMSKPPKAPSQRTLALPDWMRLLPLEEPVSLNRLPLLQYSPPVQREWKTERCIQTLGFNVDVTETACQTTEDDRNPPDSGFLDVVEKSPGKKIEIIQPMSKQHIREMLSQM</sequence>
<keyword evidence="2" id="KW-1185">Reference proteome</keyword>